<gene>
    <name evidence="3" type="ORF">Tco_1041552</name>
</gene>
<feature type="compositionally biased region" description="Basic and acidic residues" evidence="2">
    <location>
        <begin position="82"/>
        <end position="100"/>
    </location>
</feature>
<proteinExistence type="predicted"/>
<organism evidence="3 4">
    <name type="scientific">Tanacetum coccineum</name>
    <dbReference type="NCBI Taxonomy" id="301880"/>
    <lineage>
        <taxon>Eukaryota</taxon>
        <taxon>Viridiplantae</taxon>
        <taxon>Streptophyta</taxon>
        <taxon>Embryophyta</taxon>
        <taxon>Tracheophyta</taxon>
        <taxon>Spermatophyta</taxon>
        <taxon>Magnoliopsida</taxon>
        <taxon>eudicotyledons</taxon>
        <taxon>Gunneridae</taxon>
        <taxon>Pentapetalae</taxon>
        <taxon>asterids</taxon>
        <taxon>campanulids</taxon>
        <taxon>Asterales</taxon>
        <taxon>Asteraceae</taxon>
        <taxon>Asteroideae</taxon>
        <taxon>Anthemideae</taxon>
        <taxon>Anthemidinae</taxon>
        <taxon>Tanacetum</taxon>
    </lineage>
</organism>
<comment type="caution">
    <text evidence="3">The sequence shown here is derived from an EMBL/GenBank/DDBJ whole genome shotgun (WGS) entry which is preliminary data.</text>
</comment>
<keyword evidence="1" id="KW-0175">Coiled coil</keyword>
<feature type="region of interest" description="Disordered" evidence="2">
    <location>
        <begin position="480"/>
        <end position="502"/>
    </location>
</feature>
<reference evidence="3" key="1">
    <citation type="journal article" date="2022" name="Int. J. Mol. Sci.">
        <title>Draft Genome of Tanacetum Coccineum: Genomic Comparison of Closely Related Tanacetum-Family Plants.</title>
        <authorList>
            <person name="Yamashiro T."/>
            <person name="Shiraishi A."/>
            <person name="Nakayama K."/>
            <person name="Satake H."/>
        </authorList>
    </citation>
    <scope>NUCLEOTIDE SEQUENCE</scope>
</reference>
<dbReference type="Proteomes" id="UP001151760">
    <property type="component" value="Unassembled WGS sequence"/>
</dbReference>
<feature type="compositionally biased region" description="Acidic residues" evidence="2">
    <location>
        <begin position="101"/>
        <end position="111"/>
    </location>
</feature>
<feature type="region of interest" description="Disordered" evidence="2">
    <location>
        <begin position="73"/>
        <end position="111"/>
    </location>
</feature>
<evidence type="ECO:0000313" key="4">
    <source>
        <dbReference type="Proteomes" id="UP001151760"/>
    </source>
</evidence>
<feature type="region of interest" description="Disordered" evidence="2">
    <location>
        <begin position="205"/>
        <end position="244"/>
    </location>
</feature>
<feature type="coiled-coil region" evidence="1">
    <location>
        <begin position="149"/>
        <end position="176"/>
    </location>
</feature>
<reference evidence="3" key="2">
    <citation type="submission" date="2022-01" db="EMBL/GenBank/DDBJ databases">
        <authorList>
            <person name="Yamashiro T."/>
            <person name="Shiraishi A."/>
            <person name="Satake H."/>
            <person name="Nakayama K."/>
        </authorList>
    </citation>
    <scope>NUCLEOTIDE SEQUENCE</scope>
</reference>
<evidence type="ECO:0000256" key="2">
    <source>
        <dbReference type="SAM" id="MobiDB-lite"/>
    </source>
</evidence>
<protein>
    <submittedName>
        <fullName evidence="3">Uncharacterized protein</fullName>
    </submittedName>
</protein>
<evidence type="ECO:0000256" key="1">
    <source>
        <dbReference type="SAM" id="Coils"/>
    </source>
</evidence>
<name>A0ABQ5GIX0_9ASTR</name>
<keyword evidence="4" id="KW-1185">Reference proteome</keyword>
<dbReference type="EMBL" id="BQNB010018474">
    <property type="protein sequence ID" value="GJT74827.1"/>
    <property type="molecule type" value="Genomic_DNA"/>
</dbReference>
<sequence>MEAIEVPQTLEYMGGQLNAAPVLEDFQDSPDDEEDTRSGHEYLNDLEEEYQARALLAKSKWFIKNGVRDGGSPFQPKLLYSSEHKPEPRRTKEFEAKYNKDEEEASSDDNEVTEGKALMTLTNEERVSVSKESANHGEWVKISIQKHVNTEILKDNQNLRNELKELTSITEAWLNKNYQPTEDTSSCGSKDPVFVKSLVDNSKVSITGSNKPKLSETEDSTLSIHDTGKVPSNESQRNTTDHSVVASDSLATDYDSANESSVYSTPFPPLEKMTGVEPVFRPKTIKSILKLKSTFKAETLKGITINESSSALARINKSSLASKTNLAPAGKFKNVKMEDDPPLAIVIKELNELKLQISKKKSSYSKNKNTQQVPPNSLQNRYKTQFKMNCELCGQNNHLSENCYEVLFCKKCKRTNQVLHECKSASQWSRIISLRRGINPRNPQRITKNYETRGSNVHTTSDHNDIEWFRKRETLQAKKAESFKASKNESSSALRSKTPTKRVNNNLVYRRNNCLNMECRVRRLRRNTFISYAVTGSIPINRGLIQAIPTSLPPQPIGEATKASNLRRIPPGVQGRSHFTYFLYLIVQIRIL</sequence>
<accession>A0ABQ5GIX0</accession>
<feature type="compositionally biased region" description="Polar residues" evidence="2">
    <location>
        <begin position="220"/>
        <end position="242"/>
    </location>
</feature>
<feature type="compositionally biased region" description="Polar residues" evidence="2">
    <location>
        <begin position="488"/>
        <end position="497"/>
    </location>
</feature>
<evidence type="ECO:0000313" key="3">
    <source>
        <dbReference type="EMBL" id="GJT74827.1"/>
    </source>
</evidence>